<reference evidence="8" key="2">
    <citation type="submission" date="2023-01" db="EMBL/GenBank/DDBJ databases">
        <authorList>
            <person name="Sun Q."/>
            <person name="Evtushenko L."/>
        </authorList>
    </citation>
    <scope>NUCLEOTIDE SEQUENCE</scope>
    <source>
        <strain evidence="8">VKM B-2935</strain>
    </source>
</reference>
<dbReference type="RefSeq" id="WP_309298751.1">
    <property type="nucleotide sequence ID" value="NZ_BSFN01000006.1"/>
</dbReference>
<keyword evidence="6" id="KW-0732">Signal</keyword>
<dbReference type="InterPro" id="IPR004010">
    <property type="entry name" value="Double_Cache_2"/>
</dbReference>
<evidence type="ECO:0000256" key="6">
    <source>
        <dbReference type="SAM" id="SignalP"/>
    </source>
</evidence>
<comment type="subcellular location">
    <subcellularLocation>
        <location evidence="1">Cell membrane</location>
        <topology evidence="1">Multi-pass membrane protein</topology>
    </subcellularLocation>
</comment>
<keyword evidence="4" id="KW-1133">Transmembrane helix</keyword>
<comment type="caution">
    <text evidence="8">The sequence shown here is derived from an EMBL/GenBank/DDBJ whole genome shotgun (WGS) entry which is preliminary data.</text>
</comment>
<feature type="chain" id="PRO_5040853661" description="Single Cache domain-containing protein" evidence="6">
    <location>
        <begin position="23"/>
        <end position="282"/>
    </location>
</feature>
<dbReference type="Proteomes" id="UP001143328">
    <property type="component" value="Unassembled WGS sequence"/>
</dbReference>
<evidence type="ECO:0000313" key="8">
    <source>
        <dbReference type="EMBL" id="GLK89346.1"/>
    </source>
</evidence>
<accession>A0A9W6K6X2</accession>
<feature type="domain" description="Single Cache" evidence="7">
    <location>
        <begin position="143"/>
        <end position="234"/>
    </location>
</feature>
<dbReference type="InterPro" id="IPR033480">
    <property type="entry name" value="sCache_2"/>
</dbReference>
<evidence type="ECO:0000313" key="9">
    <source>
        <dbReference type="Proteomes" id="UP001143328"/>
    </source>
</evidence>
<dbReference type="SMART" id="SM01049">
    <property type="entry name" value="Cache_2"/>
    <property type="match status" value="2"/>
</dbReference>
<keyword evidence="9" id="KW-1185">Reference proteome</keyword>
<gene>
    <name evidence="8" type="ORF">GCM10017655_24080</name>
</gene>
<proteinExistence type="predicted"/>
<evidence type="ECO:0000256" key="1">
    <source>
        <dbReference type="ARBA" id="ARBA00004651"/>
    </source>
</evidence>
<evidence type="ECO:0000256" key="4">
    <source>
        <dbReference type="ARBA" id="ARBA00022989"/>
    </source>
</evidence>
<evidence type="ECO:0000259" key="7">
    <source>
        <dbReference type="SMART" id="SM01049"/>
    </source>
</evidence>
<protein>
    <recommendedName>
        <fullName evidence="7">Single Cache domain-containing protein</fullName>
    </recommendedName>
</protein>
<dbReference type="GO" id="GO:0005886">
    <property type="term" value="C:plasma membrane"/>
    <property type="evidence" value="ECO:0007669"/>
    <property type="project" value="UniProtKB-SubCell"/>
</dbReference>
<name>A0A9W6K6X2_9PSED</name>
<organism evidence="8 9">
    <name type="scientific">Pseudomonas turukhanskensis</name>
    <dbReference type="NCBI Taxonomy" id="1806536"/>
    <lineage>
        <taxon>Bacteria</taxon>
        <taxon>Pseudomonadati</taxon>
        <taxon>Pseudomonadota</taxon>
        <taxon>Gammaproteobacteria</taxon>
        <taxon>Pseudomonadales</taxon>
        <taxon>Pseudomonadaceae</taxon>
        <taxon>Pseudomonas</taxon>
    </lineage>
</organism>
<evidence type="ECO:0000256" key="3">
    <source>
        <dbReference type="ARBA" id="ARBA00022692"/>
    </source>
</evidence>
<dbReference type="Gene3D" id="3.30.450.20">
    <property type="entry name" value="PAS domain"/>
    <property type="match status" value="2"/>
</dbReference>
<dbReference type="EMBL" id="BSFN01000006">
    <property type="protein sequence ID" value="GLK89346.1"/>
    <property type="molecule type" value="Genomic_DNA"/>
</dbReference>
<feature type="domain" description="Single Cache" evidence="7">
    <location>
        <begin position="21"/>
        <end position="107"/>
    </location>
</feature>
<feature type="signal peptide" evidence="6">
    <location>
        <begin position="1"/>
        <end position="22"/>
    </location>
</feature>
<dbReference type="Pfam" id="PF08269">
    <property type="entry name" value="dCache_2"/>
    <property type="match status" value="1"/>
</dbReference>
<evidence type="ECO:0000256" key="2">
    <source>
        <dbReference type="ARBA" id="ARBA00022475"/>
    </source>
</evidence>
<keyword evidence="5" id="KW-0472">Membrane</keyword>
<reference evidence="8" key="1">
    <citation type="journal article" date="2014" name="Int. J. Syst. Evol. Microbiol.">
        <title>Complete genome sequence of Corynebacterium casei LMG S-19264T (=DSM 44701T), isolated from a smear-ripened cheese.</title>
        <authorList>
            <consortium name="US DOE Joint Genome Institute (JGI-PGF)"/>
            <person name="Walter F."/>
            <person name="Albersmeier A."/>
            <person name="Kalinowski J."/>
            <person name="Ruckert C."/>
        </authorList>
    </citation>
    <scope>NUCLEOTIDE SEQUENCE</scope>
    <source>
        <strain evidence="8">VKM B-2935</strain>
    </source>
</reference>
<keyword evidence="2" id="KW-1003">Cell membrane</keyword>
<sequence>MTLAPRLLLTLLLSLCGFNALAQSDAAYQEEAQHAKALLLKAVDYYEKNGDAAFAAFSRQGEFVTGQLYVYVVNTQGVMLASGGPSVMLVGRDVSATLDEDTKRAFARAISEPQGEMHEAEYRWVNRQDGKVERKHTFYQRINDRILAVGYYLPRATPDAAKKLLGEAVAAINKDPQTTFAAINDLDRRYLQDDLYVFVVDLTSKRFVAHGYNRRLIGTDFANLKAPDGAEIGQRMLDAVNKDGKGELEYLWRNPVTERNEHKHAYLERVGNYLVAVGYYSR</sequence>
<keyword evidence="3" id="KW-0812">Transmembrane</keyword>
<evidence type="ECO:0000256" key="5">
    <source>
        <dbReference type="ARBA" id="ARBA00023136"/>
    </source>
</evidence>
<dbReference type="AlphaFoldDB" id="A0A9W6K6X2"/>